<dbReference type="Proteomes" id="UP000808146">
    <property type="component" value="Unassembled WGS sequence"/>
</dbReference>
<name>A0A9D7LNN5_9RHOO</name>
<organism evidence="2 3">
    <name type="scientific">Candidatus Dechloromonas phosphorivorans</name>
    <dbReference type="NCBI Taxonomy" id="2899244"/>
    <lineage>
        <taxon>Bacteria</taxon>
        <taxon>Pseudomonadati</taxon>
        <taxon>Pseudomonadota</taxon>
        <taxon>Betaproteobacteria</taxon>
        <taxon>Rhodocyclales</taxon>
        <taxon>Azonexaceae</taxon>
        <taxon>Dechloromonas</taxon>
    </lineage>
</organism>
<proteinExistence type="predicted"/>
<evidence type="ECO:0000313" key="2">
    <source>
        <dbReference type="EMBL" id="MBK8891371.1"/>
    </source>
</evidence>
<accession>A0A9D7LNN5</accession>
<evidence type="ECO:0000313" key="3">
    <source>
        <dbReference type="Proteomes" id="UP000808146"/>
    </source>
</evidence>
<dbReference type="AlphaFoldDB" id="A0A9D7LNN5"/>
<evidence type="ECO:0000256" key="1">
    <source>
        <dbReference type="SAM" id="MobiDB-lite"/>
    </source>
</evidence>
<sequence>MNNTPRTTSHPRTGTYPGSDDHERAGERVVLGFELRDTLADTKVREVSFTEFLAALKQNGKQAA</sequence>
<dbReference type="EMBL" id="JADKBR010000017">
    <property type="protein sequence ID" value="MBK8891371.1"/>
    <property type="molecule type" value="Genomic_DNA"/>
</dbReference>
<reference evidence="2" key="1">
    <citation type="submission" date="2020-10" db="EMBL/GenBank/DDBJ databases">
        <title>Connecting structure to function with the recovery of over 1000 high-quality activated sludge metagenome-assembled genomes encoding full-length rRNA genes using long-read sequencing.</title>
        <authorList>
            <person name="Singleton C.M."/>
            <person name="Petriglieri F."/>
            <person name="Kristensen J.M."/>
            <person name="Kirkegaard R.H."/>
            <person name="Michaelsen T.Y."/>
            <person name="Andersen M.H."/>
            <person name="Karst S.M."/>
            <person name="Dueholm M.S."/>
            <person name="Nielsen P.H."/>
            <person name="Albertsen M."/>
        </authorList>
    </citation>
    <scope>NUCLEOTIDE SEQUENCE</scope>
    <source>
        <strain evidence="2">OdNE_18-Q3-R46-58_BAT3C.305</strain>
    </source>
</reference>
<feature type="compositionally biased region" description="Polar residues" evidence="1">
    <location>
        <begin position="1"/>
        <end position="12"/>
    </location>
</feature>
<comment type="caution">
    <text evidence="2">The sequence shown here is derived from an EMBL/GenBank/DDBJ whole genome shotgun (WGS) entry which is preliminary data.</text>
</comment>
<feature type="region of interest" description="Disordered" evidence="1">
    <location>
        <begin position="1"/>
        <end position="25"/>
    </location>
</feature>
<gene>
    <name evidence="2" type="ORF">IPN75_13920</name>
</gene>
<protein>
    <submittedName>
        <fullName evidence="2">Uncharacterized protein</fullName>
    </submittedName>
</protein>